<dbReference type="EMBL" id="JADQTO010000013">
    <property type="protein sequence ID" value="MBG0564899.1"/>
    <property type="molecule type" value="Genomic_DNA"/>
</dbReference>
<keyword evidence="1" id="KW-0812">Transmembrane</keyword>
<name>A0A931G443_9ACTN</name>
<evidence type="ECO:0000313" key="4">
    <source>
        <dbReference type="Proteomes" id="UP000598146"/>
    </source>
</evidence>
<feature type="transmembrane region" description="Helical" evidence="1">
    <location>
        <begin position="66"/>
        <end position="90"/>
    </location>
</feature>
<feature type="transmembrane region" description="Helical" evidence="1">
    <location>
        <begin position="187"/>
        <end position="209"/>
    </location>
</feature>
<dbReference type="AlphaFoldDB" id="A0A931G443"/>
<protein>
    <submittedName>
        <fullName evidence="2">Uncharacterized protein</fullName>
    </submittedName>
</protein>
<dbReference type="RefSeq" id="WP_196416691.1">
    <property type="nucleotide sequence ID" value="NZ_JADQTO010000013.1"/>
</dbReference>
<feature type="transmembrane region" description="Helical" evidence="1">
    <location>
        <begin position="25"/>
        <end position="46"/>
    </location>
</feature>
<evidence type="ECO:0000313" key="2">
    <source>
        <dbReference type="EMBL" id="MBG0564899.1"/>
    </source>
</evidence>
<comment type="caution">
    <text evidence="2">The sequence shown here is derived from an EMBL/GenBank/DDBJ whole genome shotgun (WGS) entry which is preliminary data.</text>
</comment>
<keyword evidence="1" id="KW-1133">Transmembrane helix</keyword>
<organism evidence="2 4">
    <name type="scientific">Actinoplanes aureus</name>
    <dbReference type="NCBI Taxonomy" id="2792083"/>
    <lineage>
        <taxon>Bacteria</taxon>
        <taxon>Bacillati</taxon>
        <taxon>Actinomycetota</taxon>
        <taxon>Actinomycetes</taxon>
        <taxon>Micromonosporales</taxon>
        <taxon>Micromonosporaceae</taxon>
        <taxon>Actinoplanes</taxon>
    </lineage>
</organism>
<accession>A0A931G443</accession>
<proteinExistence type="predicted"/>
<dbReference type="Proteomes" id="UP000598146">
    <property type="component" value="Unassembled WGS sequence"/>
</dbReference>
<dbReference type="EMBL" id="JADQTO010000053">
    <property type="protein sequence ID" value="MBG0569090.1"/>
    <property type="molecule type" value="Genomic_DNA"/>
</dbReference>
<reference evidence="2" key="1">
    <citation type="submission" date="2020-11" db="EMBL/GenBank/DDBJ databases">
        <title>Isolation and identification of active actinomycetes.</title>
        <authorList>
            <person name="Sun X."/>
        </authorList>
    </citation>
    <scope>NUCLEOTIDE SEQUENCE</scope>
    <source>
        <strain evidence="2">NEAU-A11</strain>
    </source>
</reference>
<keyword evidence="1" id="KW-0472">Membrane</keyword>
<evidence type="ECO:0000313" key="3">
    <source>
        <dbReference type="EMBL" id="MBG0569090.1"/>
    </source>
</evidence>
<keyword evidence="4" id="KW-1185">Reference proteome</keyword>
<sequence>MNEFFHEDRAGEDHWQCIAKARNKVFAAIVGLVCSIVVIAVLTLIANALEREIVGSFWSSALSTAMLAVSVAVGALLVALVIVSLGYIVGPTGPKRRARKPLAGARSRLIGGVITVAAVVAGPRRASDAETWSAHLLGHPGDRALNRRQQLRAGAGFLAAAVRMRAQDARRQACRPLDWLVTTDDRLSWLVVLVTAVPVVCLHGAGGWAKVWEDLEQVGVVATFATAAAYGWRRIRGITAPKPKPRTTSETPDQ</sequence>
<gene>
    <name evidence="2" type="ORF">I4J89_25950</name>
    <name evidence="3" type="ORF">I4J89_47550</name>
</gene>
<evidence type="ECO:0000256" key="1">
    <source>
        <dbReference type="SAM" id="Phobius"/>
    </source>
</evidence>